<dbReference type="Proteomes" id="UP001274830">
    <property type="component" value="Unassembled WGS sequence"/>
</dbReference>
<accession>A0AAE1C2J5</accession>
<evidence type="ECO:0000313" key="3">
    <source>
        <dbReference type="Proteomes" id="UP001274830"/>
    </source>
</evidence>
<proteinExistence type="predicted"/>
<feature type="compositionally biased region" description="Polar residues" evidence="1">
    <location>
        <begin position="551"/>
        <end position="572"/>
    </location>
</feature>
<evidence type="ECO:0000256" key="1">
    <source>
        <dbReference type="SAM" id="MobiDB-lite"/>
    </source>
</evidence>
<feature type="compositionally biased region" description="Polar residues" evidence="1">
    <location>
        <begin position="503"/>
        <end position="514"/>
    </location>
</feature>
<feature type="compositionally biased region" description="Low complexity" evidence="1">
    <location>
        <begin position="299"/>
        <end position="313"/>
    </location>
</feature>
<sequence>MPAATISSFDGAPRRIPKLAVRNRIPEAEVIDEKTSLIDTRRDSKMRPPLSSCSSEQTLSPSLVRRPSNLSQVEDGARGPSGRERSGSIASTTTQSRSQRVPTTTKKKGSGVLSFLTLREPSTSAWEEYANAQKKAASGKSSRTAQKLPAFVPATNSKWDGLPESAKRASMQSKRDGSKRFSTFSNASKQTGRTMGTSYSDNSSETSSARRYGSLSSKPSKSQSHSVPGSVHSRPSTEAGKKHSIPTTTTNTTLHPAHRNTAVTPWDEPPDLIAEDPEEEDRQSSESAQTFLHPPSPTLPELDPLSSLPTPELELPELLRPADYITTPEHSPRTPPADFALNLIDAIAQTQMDNASKPEQPQSPVLGTFWHSDTDTETESIKTGRPLSTNFSRPVLGRFSGMALIPEQSLPDEPASEDDGEEEEEEEEDARAFQSTLRDATGRTSPFCFETTTLLARPVIPDRTSSQGFEGEGLGGKFSPGARVTGLTVTTAVVAGAPPLLSPTFSPRTLTATRPTMAVTETETEREDDTEEEREDTPTRLTSDPFPSHSPPRSNSSTPSLAPSEISLQWTKTPKERLGLGSRLSRIRAENDVLPWEVEHIASSAGIGKRASGMTEAQARRQSGASQMTVGEGGGKLRRLSLRLGRKG</sequence>
<feature type="region of interest" description="Disordered" evidence="1">
    <location>
        <begin position="34"/>
        <end position="114"/>
    </location>
</feature>
<feature type="compositionally biased region" description="Basic and acidic residues" evidence="1">
    <location>
        <begin position="34"/>
        <end position="46"/>
    </location>
</feature>
<organism evidence="2 3">
    <name type="scientific">Recurvomyces mirabilis</name>
    <dbReference type="NCBI Taxonomy" id="574656"/>
    <lineage>
        <taxon>Eukaryota</taxon>
        <taxon>Fungi</taxon>
        <taxon>Dikarya</taxon>
        <taxon>Ascomycota</taxon>
        <taxon>Pezizomycotina</taxon>
        <taxon>Dothideomycetes</taxon>
        <taxon>Dothideomycetidae</taxon>
        <taxon>Mycosphaerellales</taxon>
        <taxon>Teratosphaeriaceae</taxon>
        <taxon>Recurvomyces</taxon>
    </lineage>
</organism>
<feature type="compositionally biased region" description="Basic residues" evidence="1">
    <location>
        <begin position="636"/>
        <end position="648"/>
    </location>
</feature>
<evidence type="ECO:0000313" key="2">
    <source>
        <dbReference type="EMBL" id="KAK3675548.1"/>
    </source>
</evidence>
<feature type="compositionally biased region" description="Acidic residues" evidence="1">
    <location>
        <begin position="522"/>
        <end position="535"/>
    </location>
</feature>
<feature type="compositionally biased region" description="Low complexity" evidence="1">
    <location>
        <begin position="198"/>
        <end position="207"/>
    </location>
</feature>
<protein>
    <submittedName>
        <fullName evidence="2">Uncharacterized protein</fullName>
    </submittedName>
</protein>
<feature type="compositionally biased region" description="Polar residues" evidence="1">
    <location>
        <begin position="88"/>
        <end position="104"/>
    </location>
</feature>
<name>A0AAE1C2J5_9PEZI</name>
<feature type="compositionally biased region" description="Polar residues" evidence="1">
    <location>
        <begin position="620"/>
        <end position="629"/>
    </location>
</feature>
<reference evidence="2" key="1">
    <citation type="submission" date="2023-07" db="EMBL/GenBank/DDBJ databases">
        <title>Black Yeasts Isolated from many extreme environments.</title>
        <authorList>
            <person name="Coleine C."/>
            <person name="Stajich J.E."/>
            <person name="Selbmann L."/>
        </authorList>
    </citation>
    <scope>NUCLEOTIDE SEQUENCE</scope>
    <source>
        <strain evidence="2">CCFEE 5485</strain>
    </source>
</reference>
<comment type="caution">
    <text evidence="2">The sequence shown here is derived from an EMBL/GenBank/DDBJ whole genome shotgun (WGS) entry which is preliminary data.</text>
</comment>
<feature type="compositionally biased region" description="Basic and acidic residues" evidence="1">
    <location>
        <begin position="75"/>
        <end position="86"/>
    </location>
</feature>
<feature type="region of interest" description="Disordered" evidence="1">
    <location>
        <begin position="405"/>
        <end position="430"/>
    </location>
</feature>
<feature type="compositionally biased region" description="Polar residues" evidence="1">
    <location>
        <begin position="180"/>
        <end position="197"/>
    </location>
</feature>
<feature type="compositionally biased region" description="Low complexity" evidence="1">
    <location>
        <begin position="214"/>
        <end position="226"/>
    </location>
</feature>
<feature type="region of interest" description="Disordered" evidence="1">
    <location>
        <begin position="501"/>
        <end position="573"/>
    </location>
</feature>
<dbReference type="AlphaFoldDB" id="A0AAE1C2J5"/>
<feature type="region of interest" description="Disordered" evidence="1">
    <location>
        <begin position="131"/>
        <end position="313"/>
    </location>
</feature>
<feature type="compositionally biased region" description="Acidic residues" evidence="1">
    <location>
        <begin position="268"/>
        <end position="281"/>
    </location>
</feature>
<dbReference type="EMBL" id="JAUTXT010000014">
    <property type="protein sequence ID" value="KAK3675548.1"/>
    <property type="molecule type" value="Genomic_DNA"/>
</dbReference>
<feature type="compositionally biased region" description="Acidic residues" evidence="1">
    <location>
        <begin position="414"/>
        <end position="429"/>
    </location>
</feature>
<feature type="compositionally biased region" description="Polar residues" evidence="1">
    <location>
        <begin position="51"/>
        <end position="61"/>
    </location>
</feature>
<gene>
    <name evidence="2" type="ORF">LTR78_004632</name>
</gene>
<keyword evidence="3" id="KW-1185">Reference proteome</keyword>
<feature type="region of interest" description="Disordered" evidence="1">
    <location>
        <begin position="606"/>
        <end position="648"/>
    </location>
</feature>